<sequence length="81" mass="9117">SIKLPDTFYIDDDDNNNNNNSDGEEISTKRLNDAASLSLTRKPLTNIDEDNKSNDSISEENESLTIDPNEQLAEMKKIRTS</sequence>
<protein>
    <submittedName>
        <fullName evidence="2">Uncharacterized protein</fullName>
    </submittedName>
</protein>
<evidence type="ECO:0000313" key="3">
    <source>
        <dbReference type="Proteomes" id="UP000663866"/>
    </source>
</evidence>
<keyword evidence="3" id="KW-1185">Reference proteome</keyword>
<dbReference type="AlphaFoldDB" id="A0A821K246"/>
<dbReference type="Proteomes" id="UP000663866">
    <property type="component" value="Unassembled WGS sequence"/>
</dbReference>
<feature type="region of interest" description="Disordered" evidence="1">
    <location>
        <begin position="1"/>
        <end position="81"/>
    </location>
</feature>
<dbReference type="EMBL" id="CAJOBG010108299">
    <property type="protein sequence ID" value="CAF4730960.1"/>
    <property type="molecule type" value="Genomic_DNA"/>
</dbReference>
<evidence type="ECO:0000313" key="2">
    <source>
        <dbReference type="EMBL" id="CAF4730960.1"/>
    </source>
</evidence>
<evidence type="ECO:0000256" key="1">
    <source>
        <dbReference type="SAM" id="MobiDB-lite"/>
    </source>
</evidence>
<comment type="caution">
    <text evidence="2">The sequence shown here is derived from an EMBL/GenBank/DDBJ whole genome shotgun (WGS) entry which is preliminary data.</text>
</comment>
<name>A0A821K246_9BILA</name>
<feature type="non-terminal residue" evidence="2">
    <location>
        <position position="81"/>
    </location>
</feature>
<organism evidence="2 3">
    <name type="scientific">Rotaria magnacalcarata</name>
    <dbReference type="NCBI Taxonomy" id="392030"/>
    <lineage>
        <taxon>Eukaryota</taxon>
        <taxon>Metazoa</taxon>
        <taxon>Spiralia</taxon>
        <taxon>Gnathifera</taxon>
        <taxon>Rotifera</taxon>
        <taxon>Eurotatoria</taxon>
        <taxon>Bdelloidea</taxon>
        <taxon>Philodinida</taxon>
        <taxon>Philodinidae</taxon>
        <taxon>Rotaria</taxon>
    </lineage>
</organism>
<proteinExistence type="predicted"/>
<reference evidence="2" key="1">
    <citation type="submission" date="2021-02" db="EMBL/GenBank/DDBJ databases">
        <authorList>
            <person name="Nowell W R."/>
        </authorList>
    </citation>
    <scope>NUCLEOTIDE SEQUENCE</scope>
</reference>
<accession>A0A821K246</accession>
<gene>
    <name evidence="2" type="ORF">OVN521_LOCUS49437</name>
</gene>
<feature type="non-terminal residue" evidence="2">
    <location>
        <position position="1"/>
    </location>
</feature>